<feature type="region of interest" description="Disordered" evidence="1">
    <location>
        <begin position="1"/>
        <end position="58"/>
    </location>
</feature>
<dbReference type="STRING" id="888743.HMPREF9141_1995"/>
<name>F0F8S8_9BACT</name>
<comment type="caution">
    <text evidence="2">The sequence shown here is derived from an EMBL/GenBank/DDBJ whole genome shotgun (WGS) entry which is preliminary data.</text>
</comment>
<keyword evidence="3" id="KW-1185">Reference proteome</keyword>
<sequence>MPIGSPAPGVAVMDDLDNIPPARDRNRFGNGPCRPLPAITVRRGCGPDGRPDRMRPGPARISRREVLDARLPDCPLYNKVENTEKKAVPVGGSGWIKAERQ</sequence>
<evidence type="ECO:0000313" key="3">
    <source>
        <dbReference type="Proteomes" id="UP000005697"/>
    </source>
</evidence>
<evidence type="ECO:0000256" key="1">
    <source>
        <dbReference type="SAM" id="MobiDB-lite"/>
    </source>
</evidence>
<evidence type="ECO:0000313" key="2">
    <source>
        <dbReference type="EMBL" id="EGC19455.1"/>
    </source>
</evidence>
<dbReference type="RefSeq" id="WP_007366748.1">
    <property type="nucleotide sequence ID" value="NZ_GL872282.1"/>
</dbReference>
<protein>
    <submittedName>
        <fullName evidence="2">Uncharacterized protein</fullName>
    </submittedName>
</protein>
<accession>F0F8S8</accession>
<gene>
    <name evidence="2" type="ORF">HMPREF9141_1995</name>
</gene>
<organism evidence="2 3">
    <name type="scientific">Prevotella multiformis DSM 16608</name>
    <dbReference type="NCBI Taxonomy" id="888743"/>
    <lineage>
        <taxon>Bacteria</taxon>
        <taxon>Pseudomonadati</taxon>
        <taxon>Bacteroidota</taxon>
        <taxon>Bacteroidia</taxon>
        <taxon>Bacteroidales</taxon>
        <taxon>Prevotellaceae</taxon>
        <taxon>Prevotella</taxon>
    </lineage>
</organism>
<dbReference type="EMBL" id="AEWX01000027">
    <property type="protein sequence ID" value="EGC19455.1"/>
    <property type="molecule type" value="Genomic_DNA"/>
</dbReference>
<dbReference type="Proteomes" id="UP000005697">
    <property type="component" value="Unassembled WGS sequence"/>
</dbReference>
<proteinExistence type="predicted"/>
<reference evidence="2 3" key="1">
    <citation type="submission" date="2011-01" db="EMBL/GenBank/DDBJ databases">
        <authorList>
            <person name="Muzny D."/>
            <person name="Qin X."/>
            <person name="Deng J."/>
            <person name="Jiang H."/>
            <person name="Liu Y."/>
            <person name="Qu J."/>
            <person name="Song X.-Z."/>
            <person name="Zhang L."/>
            <person name="Thornton R."/>
            <person name="Coyle M."/>
            <person name="Francisco L."/>
            <person name="Jackson L."/>
            <person name="Javaid M."/>
            <person name="Korchina V."/>
            <person name="Kovar C."/>
            <person name="Mata R."/>
            <person name="Mathew T."/>
            <person name="Ngo R."/>
            <person name="Nguyen L."/>
            <person name="Nguyen N."/>
            <person name="Okwuonu G."/>
            <person name="Ongeri F."/>
            <person name="Pham C."/>
            <person name="Simmons D."/>
            <person name="Wilczek-Boney K."/>
            <person name="Hale W."/>
            <person name="Jakkamsetti A."/>
            <person name="Pham P."/>
            <person name="Ruth R."/>
            <person name="San Lucas F."/>
            <person name="Warren J."/>
            <person name="Zhang J."/>
            <person name="Zhao Z."/>
            <person name="Zhou C."/>
            <person name="Zhu D."/>
            <person name="Lee S."/>
            <person name="Bess C."/>
            <person name="Blankenburg K."/>
            <person name="Forbes L."/>
            <person name="Fu Q."/>
            <person name="Gubbala S."/>
            <person name="Hirani K."/>
            <person name="Jayaseelan J.C."/>
            <person name="Lara F."/>
            <person name="Munidasa M."/>
            <person name="Palculict T."/>
            <person name="Patil S."/>
            <person name="Pu L.-L."/>
            <person name="Saada N."/>
            <person name="Tang L."/>
            <person name="Weissenberger G."/>
            <person name="Zhu Y."/>
            <person name="Hemphill L."/>
            <person name="Shang Y."/>
            <person name="Youmans B."/>
            <person name="Ayvaz T."/>
            <person name="Ross M."/>
            <person name="Santibanez J."/>
            <person name="Aqrawi P."/>
            <person name="Gross S."/>
            <person name="Joshi V."/>
            <person name="Fowler G."/>
            <person name="Nazareth L."/>
            <person name="Reid J."/>
            <person name="Worley K."/>
            <person name="Petrosino J."/>
            <person name="Highlander S."/>
            <person name="Gibbs R."/>
        </authorList>
    </citation>
    <scope>NUCLEOTIDE SEQUENCE [LARGE SCALE GENOMIC DNA]</scope>
    <source>
        <strain evidence="2 3">DSM 16608</strain>
    </source>
</reference>
<dbReference type="HOGENOM" id="CLU_2289020_0_0_10"/>
<dbReference type="AlphaFoldDB" id="F0F8S8"/>